<dbReference type="AlphaFoldDB" id="A0A918ZZN3"/>
<evidence type="ECO:0000256" key="1">
    <source>
        <dbReference type="SAM" id="MobiDB-lite"/>
    </source>
</evidence>
<name>A0A918ZZN3_9ACTN</name>
<organism evidence="2 3">
    <name type="scientific">Streptomyces spiralis</name>
    <dbReference type="NCBI Taxonomy" id="66376"/>
    <lineage>
        <taxon>Bacteria</taxon>
        <taxon>Bacillati</taxon>
        <taxon>Actinomycetota</taxon>
        <taxon>Actinomycetes</taxon>
        <taxon>Kitasatosporales</taxon>
        <taxon>Streptomycetaceae</taxon>
        <taxon>Streptomyces</taxon>
    </lineage>
</organism>
<sequence>MLQALLARRGGDDVVPVVTQGELNTPSHRGVVFDEQDPGHVDQYVRAMDGRGCQVPPGGRTVTKGSYEVPCPTTGAPPL</sequence>
<evidence type="ECO:0000313" key="2">
    <source>
        <dbReference type="EMBL" id="GHE78191.1"/>
    </source>
</evidence>
<protein>
    <submittedName>
        <fullName evidence="2">Uncharacterized protein</fullName>
    </submittedName>
</protein>
<proteinExistence type="predicted"/>
<keyword evidence="3" id="KW-1185">Reference proteome</keyword>
<gene>
    <name evidence="2" type="ORF">GCM10014715_36690</name>
</gene>
<reference evidence="2" key="2">
    <citation type="submission" date="2020-09" db="EMBL/GenBank/DDBJ databases">
        <authorList>
            <person name="Sun Q."/>
            <person name="Ohkuma M."/>
        </authorList>
    </citation>
    <scope>NUCLEOTIDE SEQUENCE</scope>
    <source>
        <strain evidence="2">JCM 3302</strain>
    </source>
</reference>
<dbReference type="Proteomes" id="UP000641386">
    <property type="component" value="Unassembled WGS sequence"/>
</dbReference>
<accession>A0A918ZZN3</accession>
<evidence type="ECO:0000313" key="3">
    <source>
        <dbReference type="Proteomes" id="UP000641386"/>
    </source>
</evidence>
<dbReference type="EMBL" id="BNBC01000016">
    <property type="protein sequence ID" value="GHE78191.1"/>
    <property type="molecule type" value="Genomic_DNA"/>
</dbReference>
<feature type="region of interest" description="Disordered" evidence="1">
    <location>
        <begin position="50"/>
        <end position="79"/>
    </location>
</feature>
<reference evidence="2" key="1">
    <citation type="journal article" date="2014" name="Int. J. Syst. Evol. Microbiol.">
        <title>Complete genome sequence of Corynebacterium casei LMG S-19264T (=DSM 44701T), isolated from a smear-ripened cheese.</title>
        <authorList>
            <consortium name="US DOE Joint Genome Institute (JGI-PGF)"/>
            <person name="Walter F."/>
            <person name="Albersmeier A."/>
            <person name="Kalinowski J."/>
            <person name="Ruckert C."/>
        </authorList>
    </citation>
    <scope>NUCLEOTIDE SEQUENCE</scope>
    <source>
        <strain evidence="2">JCM 3302</strain>
    </source>
</reference>
<comment type="caution">
    <text evidence="2">The sequence shown here is derived from an EMBL/GenBank/DDBJ whole genome shotgun (WGS) entry which is preliminary data.</text>
</comment>